<evidence type="ECO:0000256" key="1">
    <source>
        <dbReference type="ARBA" id="ARBA00006479"/>
    </source>
</evidence>
<evidence type="ECO:0000313" key="2">
    <source>
        <dbReference type="EMBL" id="MCU6697419.1"/>
    </source>
</evidence>
<reference evidence="2 3" key="1">
    <citation type="journal article" date="2021" name="ISME Commun">
        <title>Automated analysis of genomic sequences facilitates high-throughput and comprehensive description of bacteria.</title>
        <authorList>
            <person name="Hitch T.C.A."/>
        </authorList>
    </citation>
    <scope>NUCLEOTIDE SEQUENCE [LARGE SCALE GENOMIC DNA]</scope>
    <source>
        <strain evidence="2 3">Sanger_04</strain>
    </source>
</reference>
<dbReference type="Gene3D" id="3.30.420.40">
    <property type="match status" value="2"/>
</dbReference>
<accession>A0ABT2RYL0</accession>
<comment type="similarity">
    <text evidence="1">Belongs to the ROK (NagC/XylR) family.</text>
</comment>
<dbReference type="InterPro" id="IPR043129">
    <property type="entry name" value="ATPase_NBD"/>
</dbReference>
<proteinExistence type="inferred from homology"/>
<gene>
    <name evidence="2" type="ORF">OCV63_11025</name>
</gene>
<protein>
    <submittedName>
        <fullName evidence="2">ROK family protein</fullName>
    </submittedName>
</protein>
<dbReference type="Pfam" id="PF00480">
    <property type="entry name" value="ROK"/>
    <property type="match status" value="1"/>
</dbReference>
<dbReference type="InterPro" id="IPR000600">
    <property type="entry name" value="ROK"/>
</dbReference>
<comment type="caution">
    <text evidence="2">The sequence shown here is derived from an EMBL/GenBank/DDBJ whole genome shotgun (WGS) entry which is preliminary data.</text>
</comment>
<dbReference type="PANTHER" id="PTHR18964:SF149">
    <property type="entry name" value="BIFUNCTIONAL UDP-N-ACETYLGLUCOSAMINE 2-EPIMERASE_N-ACETYLMANNOSAMINE KINASE"/>
    <property type="match status" value="1"/>
</dbReference>
<keyword evidence="3" id="KW-1185">Reference proteome</keyword>
<dbReference type="EMBL" id="JAOQKC010000014">
    <property type="protein sequence ID" value="MCU6697419.1"/>
    <property type="molecule type" value="Genomic_DNA"/>
</dbReference>
<dbReference type="SUPFAM" id="SSF53067">
    <property type="entry name" value="Actin-like ATPase domain"/>
    <property type="match status" value="1"/>
</dbReference>
<sequence length="314" mass="34902">MCKKYRIGIDAGGTKVAYGLFDADGQLLDRMQHPSDINADGPAFSDRMIETIREIEKKHNLKNGDLQGIGICMPSYILFDTGYVYLTSALTNIRDFPMKEYLQERLPGVKIVLDNDSNAAALAEYRKGAGRGSRHMIYMATSTGIGSGIIVDGKLFRGSYGWAGECGHMLATPDEGIMCGCRNRGCFMSHASGRYVPKHLKIKMLEGRETSMVDKEDLSCEDLLAAYNEGDELAIEMVEQMAHYIAVCAYNCFMMLNINVFVFGGGLTHFGDALFGRVRKEFDRYNQIPLPVEFRFAELKKDFGIVGASELVLD</sequence>
<dbReference type="RefSeq" id="WP_262670815.1">
    <property type="nucleotide sequence ID" value="NZ_JAOQKC010000014.1"/>
</dbReference>
<dbReference type="Proteomes" id="UP001652461">
    <property type="component" value="Unassembled WGS sequence"/>
</dbReference>
<name>A0ABT2RYL0_9FIRM</name>
<evidence type="ECO:0000313" key="3">
    <source>
        <dbReference type="Proteomes" id="UP001652461"/>
    </source>
</evidence>
<dbReference type="PANTHER" id="PTHR18964">
    <property type="entry name" value="ROK (REPRESSOR, ORF, KINASE) FAMILY"/>
    <property type="match status" value="1"/>
</dbReference>
<organism evidence="2 3">
    <name type="scientific">Laedolimicola ammoniilytica</name>
    <dbReference type="NCBI Taxonomy" id="2981771"/>
    <lineage>
        <taxon>Bacteria</taxon>
        <taxon>Bacillati</taxon>
        <taxon>Bacillota</taxon>
        <taxon>Clostridia</taxon>
        <taxon>Lachnospirales</taxon>
        <taxon>Lachnospiraceae</taxon>
        <taxon>Laedolimicola</taxon>
    </lineage>
</organism>